<protein>
    <submittedName>
        <fullName evidence="1">Uncharacterized protein</fullName>
    </submittedName>
</protein>
<name>A0ABU6QTX7_9FABA</name>
<organism evidence="1 2">
    <name type="scientific">Stylosanthes scabra</name>
    <dbReference type="NCBI Taxonomy" id="79078"/>
    <lineage>
        <taxon>Eukaryota</taxon>
        <taxon>Viridiplantae</taxon>
        <taxon>Streptophyta</taxon>
        <taxon>Embryophyta</taxon>
        <taxon>Tracheophyta</taxon>
        <taxon>Spermatophyta</taxon>
        <taxon>Magnoliopsida</taxon>
        <taxon>eudicotyledons</taxon>
        <taxon>Gunneridae</taxon>
        <taxon>Pentapetalae</taxon>
        <taxon>rosids</taxon>
        <taxon>fabids</taxon>
        <taxon>Fabales</taxon>
        <taxon>Fabaceae</taxon>
        <taxon>Papilionoideae</taxon>
        <taxon>50 kb inversion clade</taxon>
        <taxon>dalbergioids sensu lato</taxon>
        <taxon>Dalbergieae</taxon>
        <taxon>Pterocarpus clade</taxon>
        <taxon>Stylosanthes</taxon>
    </lineage>
</organism>
<dbReference type="Proteomes" id="UP001341840">
    <property type="component" value="Unassembled WGS sequence"/>
</dbReference>
<comment type="caution">
    <text evidence="1">The sequence shown here is derived from an EMBL/GenBank/DDBJ whole genome shotgun (WGS) entry which is preliminary data.</text>
</comment>
<evidence type="ECO:0000313" key="2">
    <source>
        <dbReference type="Proteomes" id="UP001341840"/>
    </source>
</evidence>
<gene>
    <name evidence="1" type="ORF">PIB30_085094</name>
</gene>
<sequence length="69" mass="7356">VTVSEEVVRVSESEPELDQLKGLLSDASLASSARCLACLARCKVRSISGSNNNKPGSKCDLNIHITILE</sequence>
<reference evidence="1 2" key="1">
    <citation type="journal article" date="2023" name="Plants (Basel)">
        <title>Bridging the Gap: Combining Genomics and Transcriptomics Approaches to Understand Stylosanthes scabra, an Orphan Legume from the Brazilian Caatinga.</title>
        <authorList>
            <person name="Ferreira-Neto J.R.C."/>
            <person name="da Silva M.D."/>
            <person name="Binneck E."/>
            <person name="de Melo N.F."/>
            <person name="da Silva R.H."/>
            <person name="de Melo A.L.T.M."/>
            <person name="Pandolfi V."/>
            <person name="Bustamante F.O."/>
            <person name="Brasileiro-Vidal A.C."/>
            <person name="Benko-Iseppon A.M."/>
        </authorList>
    </citation>
    <scope>NUCLEOTIDE SEQUENCE [LARGE SCALE GENOMIC DNA]</scope>
    <source>
        <tissue evidence="1">Leaves</tissue>
    </source>
</reference>
<feature type="non-terminal residue" evidence="1">
    <location>
        <position position="1"/>
    </location>
</feature>
<dbReference type="EMBL" id="JASCZI010001404">
    <property type="protein sequence ID" value="MED6114906.1"/>
    <property type="molecule type" value="Genomic_DNA"/>
</dbReference>
<proteinExistence type="predicted"/>
<keyword evidence="2" id="KW-1185">Reference proteome</keyword>
<evidence type="ECO:0000313" key="1">
    <source>
        <dbReference type="EMBL" id="MED6114906.1"/>
    </source>
</evidence>
<accession>A0ABU6QTX7</accession>